<keyword evidence="6 7" id="KW-0472">Membrane</keyword>
<keyword evidence="2" id="KW-0328">Glycosyltransferase</keyword>
<sequence>MTTILYMVIPCYNEELVIDETSKRLKEKYSQLIENEKISPKSRIVYVNDGSKDKTWEKIQEKHNEDSVFSGINLSRNRGHQNALLAGLMTVKAFCDCAISMDADLQDDIDTIDAMIEKFEDEACDIVYGVRDNRDTDTVFKRRTAGAFYKTMELLGSQSIPNHADFRLMSRRALEGLSQFPEENLFLRGLVPLVGYKSAVVYYKRGERFAGESKYPLKKMLSFAVDGITSTSATPMRFILWIGFFFFIFAIIGAIYIVGRHFIGAPDVSGWASTMIAIIGFGGLNLLAVGIIGEYIGKIFIEVKHRPRYIIEEFINQEENNKD</sequence>
<dbReference type="RefSeq" id="WP_142766918.1">
    <property type="nucleotide sequence ID" value="NZ_CP041356.1"/>
</dbReference>
<proteinExistence type="predicted"/>
<organism evidence="9 10">
    <name type="scientific">Lactococcus protaetiae</name>
    <dbReference type="NCBI Taxonomy" id="2592653"/>
    <lineage>
        <taxon>Bacteria</taxon>
        <taxon>Bacillati</taxon>
        <taxon>Bacillota</taxon>
        <taxon>Bacilli</taxon>
        <taxon>Lactobacillales</taxon>
        <taxon>Streptococcaceae</taxon>
        <taxon>Lactococcus</taxon>
    </lineage>
</organism>
<comment type="subcellular location">
    <subcellularLocation>
        <location evidence="1">Membrane</location>
        <topology evidence="1">Multi-pass membrane protein</topology>
    </subcellularLocation>
</comment>
<dbReference type="OrthoDB" id="9807778at2"/>
<keyword evidence="3 9" id="KW-0808">Transferase</keyword>
<dbReference type="KEGG" id="lack:FLP15_09495"/>
<evidence type="ECO:0000259" key="8">
    <source>
        <dbReference type="Pfam" id="PF00535"/>
    </source>
</evidence>
<dbReference type="InterPro" id="IPR050256">
    <property type="entry name" value="Glycosyltransferase_2"/>
</dbReference>
<dbReference type="PANTHER" id="PTHR48090:SF1">
    <property type="entry name" value="PROPHAGE BACTOPRENOL GLUCOSYL TRANSFERASE HOMOLOG"/>
    <property type="match status" value="1"/>
</dbReference>
<name>A0A514Z9U0_9LACT</name>
<gene>
    <name evidence="9" type="ORF">FLP15_09495</name>
</gene>
<dbReference type="EMBL" id="CP041356">
    <property type="protein sequence ID" value="QDK71348.1"/>
    <property type="molecule type" value="Genomic_DNA"/>
</dbReference>
<evidence type="ECO:0000256" key="4">
    <source>
        <dbReference type="ARBA" id="ARBA00022692"/>
    </source>
</evidence>
<accession>A0A514Z9U0</accession>
<dbReference type="InterPro" id="IPR001173">
    <property type="entry name" value="Glyco_trans_2-like"/>
</dbReference>
<evidence type="ECO:0000256" key="7">
    <source>
        <dbReference type="SAM" id="Phobius"/>
    </source>
</evidence>
<evidence type="ECO:0000256" key="5">
    <source>
        <dbReference type="ARBA" id="ARBA00022989"/>
    </source>
</evidence>
<feature type="transmembrane region" description="Helical" evidence="7">
    <location>
        <begin position="238"/>
        <end position="259"/>
    </location>
</feature>
<keyword evidence="5 7" id="KW-1133">Transmembrane helix</keyword>
<evidence type="ECO:0000256" key="6">
    <source>
        <dbReference type="ARBA" id="ARBA00023136"/>
    </source>
</evidence>
<evidence type="ECO:0000313" key="9">
    <source>
        <dbReference type="EMBL" id="QDK71348.1"/>
    </source>
</evidence>
<dbReference type="GO" id="GO:0005886">
    <property type="term" value="C:plasma membrane"/>
    <property type="evidence" value="ECO:0007669"/>
    <property type="project" value="TreeGrafter"/>
</dbReference>
<dbReference type="SUPFAM" id="SSF53448">
    <property type="entry name" value="Nucleotide-diphospho-sugar transferases"/>
    <property type="match status" value="1"/>
</dbReference>
<reference evidence="9 10" key="1">
    <citation type="submission" date="2019-07" db="EMBL/GenBank/DDBJ databases">
        <title>Genome sequencing of KACC 19320.</title>
        <authorList>
            <person name="Heo J."/>
            <person name="Kim S.-J."/>
            <person name="Kim J.-S."/>
            <person name="Hong S.-B."/>
            <person name="Kwon S.-W."/>
        </authorList>
    </citation>
    <scope>NUCLEOTIDE SEQUENCE [LARGE SCALE GENOMIC DNA]</scope>
    <source>
        <strain evidence="9 10">KACC 19320</strain>
    </source>
</reference>
<dbReference type="GO" id="GO:0016757">
    <property type="term" value="F:glycosyltransferase activity"/>
    <property type="evidence" value="ECO:0007669"/>
    <property type="project" value="UniProtKB-KW"/>
</dbReference>
<evidence type="ECO:0000313" key="10">
    <source>
        <dbReference type="Proteomes" id="UP000315128"/>
    </source>
</evidence>
<feature type="transmembrane region" description="Helical" evidence="7">
    <location>
        <begin position="271"/>
        <end position="296"/>
    </location>
</feature>
<feature type="domain" description="Glycosyltransferase 2-like" evidence="8">
    <location>
        <begin position="8"/>
        <end position="175"/>
    </location>
</feature>
<evidence type="ECO:0000256" key="2">
    <source>
        <dbReference type="ARBA" id="ARBA00022676"/>
    </source>
</evidence>
<dbReference type="Gene3D" id="3.90.550.10">
    <property type="entry name" value="Spore Coat Polysaccharide Biosynthesis Protein SpsA, Chain A"/>
    <property type="match status" value="1"/>
</dbReference>
<keyword evidence="10" id="KW-1185">Reference proteome</keyword>
<dbReference type="CDD" id="cd04187">
    <property type="entry name" value="DPM1_like_bac"/>
    <property type="match status" value="1"/>
</dbReference>
<evidence type="ECO:0000256" key="3">
    <source>
        <dbReference type="ARBA" id="ARBA00022679"/>
    </source>
</evidence>
<dbReference type="InterPro" id="IPR029044">
    <property type="entry name" value="Nucleotide-diphossugar_trans"/>
</dbReference>
<dbReference type="PANTHER" id="PTHR48090">
    <property type="entry name" value="UNDECAPRENYL-PHOSPHATE 4-DEOXY-4-FORMAMIDO-L-ARABINOSE TRANSFERASE-RELATED"/>
    <property type="match status" value="1"/>
</dbReference>
<dbReference type="Proteomes" id="UP000315128">
    <property type="component" value="Chromosome"/>
</dbReference>
<dbReference type="Pfam" id="PF00535">
    <property type="entry name" value="Glycos_transf_2"/>
    <property type="match status" value="1"/>
</dbReference>
<keyword evidence="4 7" id="KW-0812">Transmembrane</keyword>
<evidence type="ECO:0000256" key="1">
    <source>
        <dbReference type="ARBA" id="ARBA00004141"/>
    </source>
</evidence>
<protein>
    <submittedName>
        <fullName evidence="9">Glycosyltransferase family 2 protein</fullName>
    </submittedName>
</protein>
<dbReference type="AlphaFoldDB" id="A0A514Z9U0"/>